<dbReference type="Proteomes" id="UP001164746">
    <property type="component" value="Chromosome 5"/>
</dbReference>
<dbReference type="Gene3D" id="3.30.160.60">
    <property type="entry name" value="Classic Zinc Finger"/>
    <property type="match status" value="1"/>
</dbReference>
<evidence type="ECO:0000259" key="2">
    <source>
        <dbReference type="PROSITE" id="PS50119"/>
    </source>
</evidence>
<sequence length="182" mass="21145">MATGAAYKGSDLVSDYNCSKCEIFDLNVEAQHFCSECEHYLCDNCVKSHNEYHRKHTVYKREDIPKWAGVTIDRCDQHGKKLEYNCNVHQELCCYRCREHNHGRCSSFSRLPDLAKDFLKTEEYKQLPAAVDKLRCSLDELKNDRMNNEALLNDTYKKTLAEVKTLRKKNKQHFGPAGEDDS</sequence>
<keyword evidence="1" id="KW-0862">Zinc</keyword>
<proteinExistence type="predicted"/>
<feature type="domain" description="B box-type" evidence="2">
    <location>
        <begin position="18"/>
        <end position="61"/>
    </location>
</feature>
<keyword evidence="4" id="KW-1185">Reference proteome</keyword>
<dbReference type="InterPro" id="IPR000315">
    <property type="entry name" value="Znf_B-box"/>
</dbReference>
<protein>
    <recommendedName>
        <fullName evidence="2">B box-type domain-containing protein</fullName>
    </recommendedName>
</protein>
<dbReference type="EMBL" id="CP111016">
    <property type="protein sequence ID" value="WAR05013.1"/>
    <property type="molecule type" value="Genomic_DNA"/>
</dbReference>
<evidence type="ECO:0000256" key="1">
    <source>
        <dbReference type="PROSITE-ProRule" id="PRU00024"/>
    </source>
</evidence>
<reference evidence="3" key="1">
    <citation type="submission" date="2022-11" db="EMBL/GenBank/DDBJ databases">
        <title>Centuries of genome instability and evolution in soft-shell clam transmissible cancer (bioRxiv).</title>
        <authorList>
            <person name="Hart S.F.M."/>
            <person name="Yonemitsu M.A."/>
            <person name="Giersch R.M."/>
            <person name="Beal B.F."/>
            <person name="Arriagada G."/>
            <person name="Davis B.W."/>
            <person name="Ostrander E.A."/>
            <person name="Goff S.P."/>
            <person name="Metzger M.J."/>
        </authorList>
    </citation>
    <scope>NUCLEOTIDE SEQUENCE</scope>
    <source>
        <strain evidence="3">MELC-2E11</strain>
        <tissue evidence="3">Siphon/mantle</tissue>
    </source>
</reference>
<keyword evidence="1" id="KW-0863">Zinc-finger</keyword>
<organism evidence="3 4">
    <name type="scientific">Mya arenaria</name>
    <name type="common">Soft-shell clam</name>
    <dbReference type="NCBI Taxonomy" id="6604"/>
    <lineage>
        <taxon>Eukaryota</taxon>
        <taxon>Metazoa</taxon>
        <taxon>Spiralia</taxon>
        <taxon>Lophotrochozoa</taxon>
        <taxon>Mollusca</taxon>
        <taxon>Bivalvia</taxon>
        <taxon>Autobranchia</taxon>
        <taxon>Heteroconchia</taxon>
        <taxon>Euheterodonta</taxon>
        <taxon>Imparidentia</taxon>
        <taxon>Neoheterodontei</taxon>
        <taxon>Myida</taxon>
        <taxon>Myoidea</taxon>
        <taxon>Myidae</taxon>
        <taxon>Mya</taxon>
    </lineage>
</organism>
<name>A0ABY7E4S8_MYAAR</name>
<dbReference type="PROSITE" id="PS50119">
    <property type="entry name" value="ZF_BBOX"/>
    <property type="match status" value="1"/>
</dbReference>
<evidence type="ECO:0000313" key="3">
    <source>
        <dbReference type="EMBL" id="WAR05013.1"/>
    </source>
</evidence>
<accession>A0ABY7E4S8</accession>
<evidence type="ECO:0000313" key="4">
    <source>
        <dbReference type="Proteomes" id="UP001164746"/>
    </source>
</evidence>
<keyword evidence="1" id="KW-0479">Metal-binding</keyword>
<gene>
    <name evidence="3" type="ORF">MAR_020382</name>
</gene>